<dbReference type="GO" id="GO:0050492">
    <property type="term" value="F:glycerol-1-phosphate dehydrogenase [NAD(P)+] activity"/>
    <property type="evidence" value="ECO:0007669"/>
    <property type="project" value="UniProtKB-EC"/>
</dbReference>
<gene>
    <name evidence="10" type="primary">egsA_2</name>
    <name evidence="10" type="ORF">ERS852571_02515</name>
</gene>
<dbReference type="Gene3D" id="1.20.1090.10">
    <property type="entry name" value="Dehydroquinate synthase-like - alpha domain"/>
    <property type="match status" value="1"/>
</dbReference>
<evidence type="ECO:0000256" key="8">
    <source>
        <dbReference type="ARBA" id="ARBA00023209"/>
    </source>
</evidence>
<keyword evidence="8" id="KW-0594">Phospholipid biosynthesis</keyword>
<evidence type="ECO:0000256" key="1">
    <source>
        <dbReference type="ARBA" id="ARBA00022490"/>
    </source>
</evidence>
<evidence type="ECO:0000256" key="2">
    <source>
        <dbReference type="ARBA" id="ARBA00022516"/>
    </source>
</evidence>
<dbReference type="Pfam" id="PF13685">
    <property type="entry name" value="Fe-ADH_2"/>
    <property type="match status" value="1"/>
</dbReference>
<dbReference type="GO" id="GO:0008654">
    <property type="term" value="P:phospholipid biosynthetic process"/>
    <property type="evidence" value="ECO:0007669"/>
    <property type="project" value="UniProtKB-KW"/>
</dbReference>
<evidence type="ECO:0000256" key="4">
    <source>
        <dbReference type="ARBA" id="ARBA00022857"/>
    </source>
</evidence>
<dbReference type="EMBL" id="CYXY01000017">
    <property type="protein sequence ID" value="CUN09961.1"/>
    <property type="molecule type" value="Genomic_DNA"/>
</dbReference>
<keyword evidence="9" id="KW-1208">Phospholipid metabolism</keyword>
<protein>
    <submittedName>
        <fullName evidence="10">Glycerol-1-phosphate dehydrogenase [NAD(P)+]</fullName>
        <ecNumber evidence="10">1.1.1.261</ecNumber>
    </submittedName>
</protein>
<dbReference type="InterPro" id="IPR016205">
    <property type="entry name" value="Glycerol_DH"/>
</dbReference>
<organism evidence="10 11">
    <name type="scientific">Anaerostipes hadrus</name>
    <dbReference type="NCBI Taxonomy" id="649756"/>
    <lineage>
        <taxon>Bacteria</taxon>
        <taxon>Bacillati</taxon>
        <taxon>Bacillota</taxon>
        <taxon>Clostridia</taxon>
        <taxon>Lachnospirales</taxon>
        <taxon>Lachnospiraceae</taxon>
        <taxon>Anaerostipes</taxon>
    </lineage>
</organism>
<evidence type="ECO:0000313" key="10">
    <source>
        <dbReference type="EMBL" id="CUN09961.1"/>
    </source>
</evidence>
<dbReference type="GO" id="GO:0046872">
    <property type="term" value="F:metal ion binding"/>
    <property type="evidence" value="ECO:0007669"/>
    <property type="project" value="UniProtKB-KW"/>
</dbReference>
<dbReference type="CDD" id="cd08175">
    <property type="entry name" value="G1PDH"/>
    <property type="match status" value="1"/>
</dbReference>
<accession>A0A173U4V5</accession>
<dbReference type="PANTHER" id="PTHR43616">
    <property type="entry name" value="GLYCEROL DEHYDROGENASE"/>
    <property type="match status" value="1"/>
</dbReference>
<keyword evidence="3" id="KW-0479">Metal-binding</keyword>
<keyword evidence="5 10" id="KW-0560">Oxidoreductase</keyword>
<keyword evidence="2" id="KW-0444">Lipid biosynthesis</keyword>
<dbReference type="Gene3D" id="3.40.50.1970">
    <property type="match status" value="1"/>
</dbReference>
<evidence type="ECO:0000256" key="7">
    <source>
        <dbReference type="ARBA" id="ARBA00023098"/>
    </source>
</evidence>
<dbReference type="InterPro" id="IPR032837">
    <property type="entry name" value="G1PDH"/>
</dbReference>
<dbReference type="Proteomes" id="UP000095553">
    <property type="component" value="Unassembled WGS sequence"/>
</dbReference>
<name>A0A173U4V5_ANAHA</name>
<dbReference type="PANTHER" id="PTHR43616:SF5">
    <property type="entry name" value="GLYCEROL DEHYDROGENASE 1"/>
    <property type="match status" value="1"/>
</dbReference>
<reference evidence="10 11" key="1">
    <citation type="submission" date="2015-09" db="EMBL/GenBank/DDBJ databases">
        <authorList>
            <consortium name="Pathogen Informatics"/>
        </authorList>
    </citation>
    <scope>NUCLEOTIDE SEQUENCE [LARGE SCALE GENOMIC DNA]</scope>
    <source>
        <strain evidence="10 11">2789STDY5834959</strain>
    </source>
</reference>
<dbReference type="SUPFAM" id="SSF56796">
    <property type="entry name" value="Dehydroquinate synthase-like"/>
    <property type="match status" value="1"/>
</dbReference>
<evidence type="ECO:0000256" key="9">
    <source>
        <dbReference type="ARBA" id="ARBA00023264"/>
    </source>
</evidence>
<evidence type="ECO:0000256" key="5">
    <source>
        <dbReference type="ARBA" id="ARBA00023002"/>
    </source>
</evidence>
<sequence length="394" mass="43749">MNEILNMNINEMANISFDCSCGKTHHLDIRKIVMGSNVISELPSILEDFKRKKIYILSDNNTWKAAGEKVYHTLKGNHFDVSSTMIERDENILIPDEKAVGEMFMGLPADTGMIISVGSGTLNDMAKYMSSRTKIPYTIVCTAPSMDGYASSGAPLMNGGRKISYTATLPYAIIGDTDIMKNAPMKMILAGYGDIIGKLTALADWKLSHEITGEYYCETIVKLVQKAINKVVDTRFDLAKRDEDAIFYLIEALILTGVAMGLIGVSRPASGAEHMLSHYWEMAVIATGKNPELHGIKVGIATPIITKIFDKMKDTLPESVFKMAPSAKYTTQLLRDVNAPINPQEAGIDNDLFYRSILEGNTVRKRYSILDYAVKHGNIEKIADEITRNYYMDI</sequence>
<proteinExistence type="predicted"/>
<evidence type="ECO:0000256" key="3">
    <source>
        <dbReference type="ARBA" id="ARBA00022723"/>
    </source>
</evidence>
<keyword evidence="4" id="KW-0521">NADP</keyword>
<dbReference type="AlphaFoldDB" id="A0A173U4V5"/>
<dbReference type="EC" id="1.1.1.261" evidence="10"/>
<keyword evidence="1" id="KW-0963">Cytoplasm</keyword>
<keyword evidence="7" id="KW-0443">Lipid metabolism</keyword>
<evidence type="ECO:0000256" key="6">
    <source>
        <dbReference type="ARBA" id="ARBA00023027"/>
    </source>
</evidence>
<evidence type="ECO:0000313" key="11">
    <source>
        <dbReference type="Proteomes" id="UP000095553"/>
    </source>
</evidence>
<keyword evidence="6" id="KW-0520">NAD</keyword>